<comment type="caution">
    <text evidence="1">The sequence shown here is derived from an EMBL/GenBank/DDBJ whole genome shotgun (WGS) entry which is preliminary data.</text>
</comment>
<organism evidence="1 2">
    <name type="scientific">Lecanicillium saksenae</name>
    <dbReference type="NCBI Taxonomy" id="468837"/>
    <lineage>
        <taxon>Eukaryota</taxon>
        <taxon>Fungi</taxon>
        <taxon>Dikarya</taxon>
        <taxon>Ascomycota</taxon>
        <taxon>Pezizomycotina</taxon>
        <taxon>Sordariomycetes</taxon>
        <taxon>Hypocreomycetidae</taxon>
        <taxon>Hypocreales</taxon>
        <taxon>Cordycipitaceae</taxon>
        <taxon>Lecanicillium</taxon>
    </lineage>
</organism>
<dbReference type="EMBL" id="JANAKD010000203">
    <property type="protein sequence ID" value="KAJ3496303.1"/>
    <property type="molecule type" value="Genomic_DNA"/>
</dbReference>
<reference evidence="1" key="1">
    <citation type="submission" date="2022-07" db="EMBL/GenBank/DDBJ databases">
        <title>Genome Sequence of Lecanicillium saksenae.</title>
        <authorList>
            <person name="Buettner E."/>
        </authorList>
    </citation>
    <scope>NUCLEOTIDE SEQUENCE</scope>
    <source>
        <strain evidence="1">VT-O1</strain>
    </source>
</reference>
<dbReference type="Proteomes" id="UP001148737">
    <property type="component" value="Unassembled WGS sequence"/>
</dbReference>
<evidence type="ECO:0000313" key="2">
    <source>
        <dbReference type="Proteomes" id="UP001148737"/>
    </source>
</evidence>
<sequence>MSSGFTNIKKAVRPRAKKKIEPPSSTWDIIENSKWSVSNHWILPSDRSASRPCFSCCGPMHGAQRVNPKSKFDLALSVQQNLSVAGCTLVALTVVQLFVSLAQIRDTASAAATNLAPVAAIGVVLLSSASHYRSLKTSSLLLLYLLAAGCSNLSTVSKLATTRSLMFLDCFVPVLGTIQLILLVLECTSKTDWLLPKYRDLAPVETANVFSAVSFWWMNKLLAQGNKRIFKNEDLPPLDSKLKAANLNEITTKPETKWTLCKMLFKTHKRQFIVTLIPRLFMVLFECSQPLLIKTVIRYVDSPQRNSSCYERYLVLAAATVYIGSTLSGSQYLYRTARLELSVKSSLKSLVYQKTLETVSHAADTGKATTVMSTDVDAIADSPAMFHDLVGRVLEVTFGLLILGDQVKWIWPVPIVIIFFCSRVSKYVAKNIRPRQRNWNEATERRIGALGAILGAMKSVKALGIKEALLSYVADLRRDELLRAGEKRLMDCQYNASANALGVFAPALTVALFATVSHVRDIPLDSAVLFTMVAALSIVTHPANMIMTIYPRVISVAASFERFQQFLLASPLEDTRTVDDENPPVDNRGGTAVSLTDVTVDGKPGQPILSNINMKLSFGSVTVCCGTVGSGKSVLGKTILGEVPKSKGRVEVTSKRIGFCDQLPWLMAGTVKEVICAFASSIDETKYRAVIKACCLNHDLNQFHERDGLYIGSRGVNLSGGQKQRIALARMLYAGEAIVVLDDSFAALDGGTEIQVIENLLGPSGLLRERGAAVLWITNSAQYFHLADHVVLLEDGKISQQGTAESVRPYVNELRKFNVQHDPPPHEAPTRLAKKQAEKDAENDLYRQTGDFSLYRYYIQSTGLMAPIAVVGTISLYAMFNTIPTYWIKYWADKDRSNTAIFAIGYVFFAFMAWIGTSIHMWTTTFLLAKRSGTYLHNALAAKIFGAPLSYFVATDIGVTLNRFSHDIDLVDRQLPSSFSRLASQCTKMIAQIVVMSLVQSRFAYVVPACAVVVYFVQKVYLRTSRQLRVLDLEATASLYSNFHETIDGLPTIRAFGWQRAAEQRNINAIDLSMRPEFLLRCLNRWLLIVLELIVNTIAIGMVALAVMGSTGQGTSIGVALNLVIVTNTTLISLVLSFTNLEVSLGAISRLKQVDESTPQEDLPQETNMPQERWPARGELTLKDLATGYSFNRNVLSQVNLVANAGQKLVICGRTGSGKSTIFMSLLRLIESTGAIKVDGLNILDVPRSVVRSRCFIAVPQDGIVFPNASLRFNLDPTTTVGDETLTAALITTDLWGGFSSVNDAAEDILDQKLSKLPPLSSGQRQLFALARAIAQKHRASSPQPYSDSEGGPQHRAKPIVLLDELTAFMDSATESKVYDIVEKEFVSENHTVVIVSHRLGGLLGRLREGVDEVAVIRDGHMTVETNFRKLAGAEGNDENSEFAA</sequence>
<gene>
    <name evidence="1" type="ORF">NLG97_g2757</name>
</gene>
<evidence type="ECO:0000313" key="1">
    <source>
        <dbReference type="EMBL" id="KAJ3496303.1"/>
    </source>
</evidence>
<accession>A0ACC1R006</accession>
<name>A0ACC1R006_9HYPO</name>
<keyword evidence="2" id="KW-1185">Reference proteome</keyword>
<proteinExistence type="predicted"/>
<protein>
    <submittedName>
        <fullName evidence="1">Uncharacterized protein</fullName>
    </submittedName>
</protein>